<dbReference type="OrthoDB" id="5880116at2"/>
<sequence>MKGFKPWSALLAMLFITSAHADKLDDARAVENKINREAATSQKNINASADNTLSMKAEIEQLQEEVKNLTVYRDHLARLVANQEQESDSLSMQIDGIKQTRQGLVPLMYGMIDGLKQSVSQDKPIRLAQRLERVEKLENMMSQADISDAEKYRRILESYQIELDYGIKLGTYSAVLTSSDSTELEADMLYLGRLSLVARSLDGKRYWVWKDNTKQWLELDKSFGSDIDKAYAIANKQIAPSLLTLPLSVMTEGK</sequence>
<feature type="coiled-coil region" evidence="1">
    <location>
        <begin position="45"/>
        <end position="79"/>
    </location>
</feature>
<dbReference type="AlphaFoldDB" id="A0A2N8ZD00"/>
<accession>A0A2N8ZD00</accession>
<evidence type="ECO:0000313" key="3">
    <source>
        <dbReference type="EMBL" id="SON49777.1"/>
    </source>
</evidence>
<evidence type="ECO:0000313" key="4">
    <source>
        <dbReference type="Proteomes" id="UP000235828"/>
    </source>
</evidence>
<organism evidence="3 4">
    <name type="scientific">Vibrio tapetis subsp. tapetis</name>
    <dbReference type="NCBI Taxonomy" id="1671868"/>
    <lineage>
        <taxon>Bacteria</taxon>
        <taxon>Pseudomonadati</taxon>
        <taxon>Pseudomonadota</taxon>
        <taxon>Gammaproteobacteria</taxon>
        <taxon>Vibrionales</taxon>
        <taxon>Vibrionaceae</taxon>
        <taxon>Vibrio</taxon>
    </lineage>
</organism>
<name>A0A2N8ZD00_9VIBR</name>
<dbReference type="PIRSF" id="PIRSF028069">
    <property type="entry name" value="UCP028069"/>
    <property type="match status" value="1"/>
</dbReference>
<dbReference type="Proteomes" id="UP000235828">
    <property type="component" value="Chromosome A"/>
</dbReference>
<reference evidence="3 4" key="1">
    <citation type="submission" date="2017-10" db="EMBL/GenBank/DDBJ databases">
        <authorList>
            <person name="Banno H."/>
            <person name="Chua N.-H."/>
        </authorList>
    </citation>
    <scope>NUCLEOTIDE SEQUENCE [LARGE SCALE GENOMIC DNA]</scope>
    <source>
        <strain evidence="3">Vibrio tapetis CECT4600</strain>
    </source>
</reference>
<dbReference type="KEGG" id="vta:A1798"/>
<dbReference type="RefSeq" id="WP_102522388.1">
    <property type="nucleotide sequence ID" value="NZ_LT960611.1"/>
</dbReference>
<evidence type="ECO:0000256" key="1">
    <source>
        <dbReference type="SAM" id="Coils"/>
    </source>
</evidence>
<gene>
    <name evidence="3" type="ORF">VTAP4600_A1798</name>
</gene>
<evidence type="ECO:0008006" key="5">
    <source>
        <dbReference type="Google" id="ProtNLM"/>
    </source>
</evidence>
<dbReference type="EMBL" id="LT960611">
    <property type="protein sequence ID" value="SON49777.1"/>
    <property type="molecule type" value="Genomic_DNA"/>
</dbReference>
<keyword evidence="2" id="KW-0732">Signal</keyword>
<protein>
    <recommendedName>
        <fullName evidence="5">TonB system biopolymer transport component Chromosome segregation ATPase</fullName>
    </recommendedName>
</protein>
<dbReference type="Pfam" id="PF11932">
    <property type="entry name" value="DUF3450"/>
    <property type="match status" value="1"/>
</dbReference>
<feature type="chain" id="PRO_5014899391" description="TonB system biopolymer transport component Chromosome segregation ATPase" evidence="2">
    <location>
        <begin position="22"/>
        <end position="254"/>
    </location>
</feature>
<keyword evidence="4" id="KW-1185">Reference proteome</keyword>
<keyword evidence="1" id="KW-0175">Coiled coil</keyword>
<proteinExistence type="predicted"/>
<feature type="signal peptide" evidence="2">
    <location>
        <begin position="1"/>
        <end position="21"/>
    </location>
</feature>
<dbReference type="InterPro" id="IPR016866">
    <property type="entry name" value="UCP028069"/>
</dbReference>
<evidence type="ECO:0000256" key="2">
    <source>
        <dbReference type="SAM" id="SignalP"/>
    </source>
</evidence>